<dbReference type="InterPro" id="IPR024481">
    <property type="entry name" value="Helicase_Sen1_N"/>
</dbReference>
<evidence type="ECO:0000256" key="1">
    <source>
        <dbReference type="ARBA" id="ARBA00007913"/>
    </source>
</evidence>
<accession>A0A9P5VJ98</accession>
<feature type="compositionally biased region" description="Basic and acidic residues" evidence="7">
    <location>
        <begin position="2154"/>
        <end position="2178"/>
    </location>
</feature>
<keyword evidence="10" id="KW-1185">Reference proteome</keyword>
<reference evidence="9" key="1">
    <citation type="journal article" date="2020" name="Fungal Divers.">
        <title>Resolving the Mortierellaceae phylogeny through synthesis of multi-gene phylogenetics and phylogenomics.</title>
        <authorList>
            <person name="Vandepol N."/>
            <person name="Liber J."/>
            <person name="Desiro A."/>
            <person name="Na H."/>
            <person name="Kennedy M."/>
            <person name="Barry K."/>
            <person name="Grigoriev I.V."/>
            <person name="Miller A.N."/>
            <person name="O'Donnell K."/>
            <person name="Stajich J.E."/>
            <person name="Bonito G."/>
        </authorList>
    </citation>
    <scope>NUCLEOTIDE SEQUENCE</scope>
    <source>
        <strain evidence="9">NVP1</strain>
    </source>
</reference>
<dbReference type="Pfam" id="PF12726">
    <property type="entry name" value="SEN1_N"/>
    <property type="match status" value="1"/>
</dbReference>
<dbReference type="Proteomes" id="UP000696485">
    <property type="component" value="Unassembled WGS sequence"/>
</dbReference>
<dbReference type="Pfam" id="PF13087">
    <property type="entry name" value="AAA_12"/>
    <property type="match status" value="1"/>
</dbReference>
<dbReference type="InterPro" id="IPR041679">
    <property type="entry name" value="DNA2/NAM7-like_C"/>
</dbReference>
<feature type="compositionally biased region" description="Polar residues" evidence="7">
    <location>
        <begin position="2090"/>
        <end position="2100"/>
    </location>
</feature>
<dbReference type="CDD" id="cd18808">
    <property type="entry name" value="SF1_C_Upf1"/>
    <property type="match status" value="1"/>
</dbReference>
<dbReference type="InterPro" id="IPR056474">
    <property type="entry name" value="SEN1_barrel"/>
</dbReference>
<evidence type="ECO:0000313" key="9">
    <source>
        <dbReference type="EMBL" id="KAF9327020.1"/>
    </source>
</evidence>
<evidence type="ECO:0000256" key="5">
    <source>
        <dbReference type="ARBA" id="ARBA00022840"/>
    </source>
</evidence>
<keyword evidence="5" id="KW-0067">ATP-binding</keyword>
<dbReference type="GO" id="GO:0016604">
    <property type="term" value="C:nuclear body"/>
    <property type="evidence" value="ECO:0007669"/>
    <property type="project" value="TreeGrafter"/>
</dbReference>
<evidence type="ECO:0000313" key="10">
    <source>
        <dbReference type="Proteomes" id="UP000696485"/>
    </source>
</evidence>
<sequence length="2305" mass="256534">MSHTNSNNDMTSNDNNTNNNTTITNIGIAVFIPLNQEPPPLLLATLKKLLDNYKQPNAPSDALRELLPAATALVLKHPALHWWCHEGLRPVAKELLHLFSLAEHGSIHRYKDIMDNAIGGCIDCAEAYYADRRVYLYDLLAQEIHTDVVESFFQALLTWDCKRLCKRLELLAQAELSVEIQIRRKICVCEIFLDPSPIMQEPYLSQIMTPFSTLLGIMLSKKRMKLGAVLSGTWLLSVHEDPQIQTWAILANSKGAAEGGLLMQDKWDSWEPFKPIWELITDLTNGTRPPIGFPFSNDPNRILRAIRSIVSSMHPTILTMATGNHQWAQFQNRLLSWVLDRSGQKLPVVESCKLLFSMLKIQECRFWTANASNRLGSLEDAMSLLKTVFTHPQILDHIKATAIKERQEPTEAQPHPEGVHEYITWISVFVRSLSGMFEQTVIDESTPGVILELVSDRMRARADGTLPSTIDKETLDGLLEFDLTVLSTFRPFSEPGSVTNLGRTLKSHWLWLAKLCAIGSDSFSLLGLPDYIATRITKLSSKITESGRRIALKLLRQEVETIWQNYGAAIVAIKSKSAAILEETNTEMWLRIAQSTSVLRDQEVLNVLGEASRHRLVEWQTDVVDVFSALALLPRLETRSTYNYDVLAMCSAFNDTMDVMFSSSSVLLQGIAAQGEEWLKGLVNSRNKRVITKLLRFWSSPDADTRAQALYIMQSAWKEVTRQSCLRLAFEIGGEQSIEEIIGILADFRDRGCPGGATPPVLFQLLLDSVTILFLNNTTDGEGGLYLHIFLDLTSSQEVARHLTLVKELWNSIWQSLNAAFEAGATTWHTQQARSETINTMKTLADVGLLIIGKIRYLERLLEFEKQDLDSGAQDQDMDIDIFSQMSLSQPVVVKETMPLEYLEAGMPRLAPWMYAQDLSLCSAALDLACAILNLLADKGHSIKYTNNERLVKIAAGDKDVKLLLSEEQCARLEDSLGRHPDYFDEETGYHPHVAVAVTSSVSPTKIRDESVQSSTHSKAETIEISDDDFGDIDDADLNDLDFDDVDTEVKIVAAPRTSFSSLSDATDSYHFQEAASQMKPALRPDFMRKLTGSTYQTKLNFTAGPAPPSNVASSTTGASARRLPPTLTRFNLNLSSSKKPAPKPASSKKGTSKLGMMREDHRRERGNLVAATRQARAESKYKKAVSKLPDKIVTSVRSGSVSESESEAELDDDDNGFGSLVESDLSMNNKKEVKTEPRKTKLLELTEVMGPKLVDSVALKRQIKMDEARRMQRLMPNLAGLHAQILQWEVSATGDRPPNGKQYAPIPSTFDSVESYVKTFEPLLVLECWEGFLSSKEEANQSSDTVTAMVVNRVSIDNFQDIHMMMPKESAGSLNVEDIVVVSDTQIKDALTAIGNAARRKPFLAKVQSITRVKGVECEVVMRACLKIEESSTLMSVTPQSKWNILKLMNLTPIHREYAALIAMRYFELCETILKPTNQIPQKPSQNTVQQIMDTYKVNTPQAQAIVGAIEKPHGFTLIQGPPGTGKTKTILGLVGALLADGSRTRSAPAVLSSKSTDRPLRTGTESRILVCAPSNAAIDEIVKRLKGGIRNNSGMTFIPKVVRVGNLDSVNAEAKDVVLETLIAKELESASTSKDDFKATAQSIAALLDKMKQIGNDIEKARLELVTAKDEGSPTLISEAEAKIRALRHSKWKVGQDLNVARSDQAENTQKRDQARKDARDKILGEADVICSTLSASGHDLLTNNIFSFETVIIDEAAQSVEVSSLIPLKYGCKRCILVGDPNQLPPTVKSQLASKYSYNQSLFVRIQDLAPASVHLLSIQYRMHPDISAFPSREFYKSLLKDGPDMAGKTFAEWHRNPIWSPYRFFDVHEGREKIGLSHSQHNPIEAEAAVELLEKLCNSNPSLNFFRRVGVISPYQQQVRTLKEYFSRRFGSKIIESVDFNSVDGFQGQEKDIIIFSCVRASTHGTVGFLADVRRMNVALTRARQSLFILGHADTLRRETIWGDLVQDAESRGLFTKVYPDVFGPRSLSAMPLNLLEPRTAGDRRNDLRNDLYGKVSEHRTATVIDRPLAVMDQDMDEGFSYPSLPESSVVSLTNETRNERFQGNKENGSLRGDPRIRTGPGYGHNSALQHKRKPEERPSDSGRYQGYKRKPEERRPDPESTHEYRKPEERRADAGPASGYKRPMERPRSDPEPVARSREQSPNPVAGSSESLESPAERKIMAHALPTRPPSPKRAKKAPSLFLKSSSSGVNSIPLRERLAAGVLPIRKSYPSSAANSVPVAPRRSAPAPSLDDLLNTMKK</sequence>
<comment type="caution">
    <text evidence="9">The sequence shown here is derived from an EMBL/GenBank/DDBJ whole genome shotgun (WGS) entry which is preliminary data.</text>
</comment>
<feature type="region of interest" description="Disordered" evidence="7">
    <location>
        <begin position="2084"/>
        <end position="2260"/>
    </location>
</feature>
<protein>
    <submittedName>
        <fullName evidence="9">DEAD-box type RNA helicase</fullName>
    </submittedName>
</protein>
<gene>
    <name evidence="9" type="primary">SEN1</name>
    <name evidence="9" type="ORF">BG006_009635</name>
</gene>
<feature type="compositionally biased region" description="Low complexity" evidence="7">
    <location>
        <begin position="1136"/>
        <end position="1150"/>
    </location>
</feature>
<dbReference type="PANTHER" id="PTHR10887:SF495">
    <property type="entry name" value="HELICASE SENATAXIN ISOFORM X1-RELATED"/>
    <property type="match status" value="1"/>
</dbReference>
<name>A0A9P5VJ98_9FUNG</name>
<dbReference type="FunFam" id="3.40.50.300:FF:000326">
    <property type="entry name" value="P-loop containing nucleoside triphosphate hydrolase"/>
    <property type="match status" value="1"/>
</dbReference>
<organism evidence="9 10">
    <name type="scientific">Podila minutissima</name>
    <dbReference type="NCBI Taxonomy" id="64525"/>
    <lineage>
        <taxon>Eukaryota</taxon>
        <taxon>Fungi</taxon>
        <taxon>Fungi incertae sedis</taxon>
        <taxon>Mucoromycota</taxon>
        <taxon>Mortierellomycotina</taxon>
        <taxon>Mortierellomycetes</taxon>
        <taxon>Mortierellales</taxon>
        <taxon>Mortierellaceae</taxon>
        <taxon>Podila</taxon>
    </lineage>
</organism>
<feature type="coiled-coil region" evidence="6">
    <location>
        <begin position="1646"/>
        <end position="1673"/>
    </location>
</feature>
<evidence type="ECO:0000256" key="4">
    <source>
        <dbReference type="ARBA" id="ARBA00022806"/>
    </source>
</evidence>
<dbReference type="InterPro" id="IPR047187">
    <property type="entry name" value="SF1_C_Upf1"/>
</dbReference>
<keyword evidence="2" id="KW-0547">Nucleotide-binding</keyword>
<dbReference type="EMBL" id="JAAAUY010000710">
    <property type="protein sequence ID" value="KAF9327020.1"/>
    <property type="molecule type" value="Genomic_DNA"/>
</dbReference>
<dbReference type="Pfam" id="PF23576">
    <property type="entry name" value="SEN1_barrel"/>
    <property type="match status" value="1"/>
</dbReference>
<dbReference type="GO" id="GO:0001147">
    <property type="term" value="F:transcription termination site sequence-specific DNA binding"/>
    <property type="evidence" value="ECO:0007669"/>
    <property type="project" value="TreeGrafter"/>
</dbReference>
<dbReference type="GO" id="GO:0005694">
    <property type="term" value="C:chromosome"/>
    <property type="evidence" value="ECO:0007669"/>
    <property type="project" value="UniProtKB-ARBA"/>
</dbReference>
<dbReference type="InterPro" id="IPR041677">
    <property type="entry name" value="DNA2/NAM7_AAA_11"/>
</dbReference>
<dbReference type="Pfam" id="PF13086">
    <property type="entry name" value="AAA_11"/>
    <property type="match status" value="1"/>
</dbReference>
<dbReference type="GO" id="GO:0016787">
    <property type="term" value="F:hydrolase activity"/>
    <property type="evidence" value="ECO:0007669"/>
    <property type="project" value="UniProtKB-KW"/>
</dbReference>
<feature type="region of interest" description="Disordered" evidence="7">
    <location>
        <begin position="1196"/>
        <end position="1216"/>
    </location>
</feature>
<dbReference type="SUPFAM" id="SSF52540">
    <property type="entry name" value="P-loop containing nucleoside triphosphate hydrolases"/>
    <property type="match status" value="1"/>
</dbReference>
<evidence type="ECO:0000256" key="3">
    <source>
        <dbReference type="ARBA" id="ARBA00022801"/>
    </source>
</evidence>
<feature type="compositionally biased region" description="Low complexity" evidence="7">
    <location>
        <begin position="2282"/>
        <end position="2295"/>
    </location>
</feature>
<dbReference type="InterPro" id="IPR003593">
    <property type="entry name" value="AAA+_ATPase"/>
</dbReference>
<dbReference type="GO" id="GO:0006369">
    <property type="term" value="P:termination of RNA polymerase II transcription"/>
    <property type="evidence" value="ECO:0007669"/>
    <property type="project" value="TreeGrafter"/>
</dbReference>
<dbReference type="InterPro" id="IPR045055">
    <property type="entry name" value="DNA2/NAM7-like"/>
</dbReference>
<evidence type="ECO:0000259" key="8">
    <source>
        <dbReference type="SMART" id="SM00382"/>
    </source>
</evidence>
<dbReference type="Gene3D" id="3.40.50.300">
    <property type="entry name" value="P-loop containing nucleotide triphosphate hydrolases"/>
    <property type="match status" value="2"/>
</dbReference>
<evidence type="ECO:0000256" key="6">
    <source>
        <dbReference type="SAM" id="Coils"/>
    </source>
</evidence>
<proteinExistence type="inferred from homology"/>
<feature type="compositionally biased region" description="Basic and acidic residues" evidence="7">
    <location>
        <begin position="2187"/>
        <end position="2204"/>
    </location>
</feature>
<keyword evidence="6" id="KW-0175">Coiled coil</keyword>
<dbReference type="GO" id="GO:0004386">
    <property type="term" value="F:helicase activity"/>
    <property type="evidence" value="ECO:0007669"/>
    <property type="project" value="UniProtKB-KW"/>
</dbReference>
<evidence type="ECO:0000256" key="7">
    <source>
        <dbReference type="SAM" id="MobiDB-lite"/>
    </source>
</evidence>
<dbReference type="SMART" id="SM00382">
    <property type="entry name" value="AAA"/>
    <property type="match status" value="1"/>
</dbReference>
<dbReference type="CDD" id="cd18042">
    <property type="entry name" value="DEXXQc_SETX"/>
    <property type="match status" value="1"/>
</dbReference>
<feature type="compositionally biased region" description="Acidic residues" evidence="7">
    <location>
        <begin position="1205"/>
        <end position="1216"/>
    </location>
</feature>
<dbReference type="PANTHER" id="PTHR10887">
    <property type="entry name" value="DNA2/NAM7 HELICASE FAMILY"/>
    <property type="match status" value="1"/>
</dbReference>
<feature type="domain" description="AAA+ ATPase" evidence="8">
    <location>
        <begin position="1514"/>
        <end position="1759"/>
    </location>
</feature>
<keyword evidence="3" id="KW-0378">Hydrolase</keyword>
<comment type="similarity">
    <text evidence="1">Belongs to the DNA2/NAM7 helicase family.</text>
</comment>
<keyword evidence="4 9" id="KW-0347">Helicase</keyword>
<dbReference type="InterPro" id="IPR027417">
    <property type="entry name" value="P-loop_NTPase"/>
</dbReference>
<evidence type="ECO:0000256" key="2">
    <source>
        <dbReference type="ARBA" id="ARBA00022741"/>
    </source>
</evidence>
<feature type="region of interest" description="Disordered" evidence="7">
    <location>
        <begin position="1101"/>
        <end position="1165"/>
    </location>
</feature>
<feature type="compositionally biased region" description="Polar residues" evidence="7">
    <location>
        <begin position="2205"/>
        <end position="2217"/>
    </location>
</feature>
<feature type="region of interest" description="Disordered" evidence="7">
    <location>
        <begin position="2273"/>
        <end position="2305"/>
    </location>
</feature>
<dbReference type="GO" id="GO:0005524">
    <property type="term" value="F:ATP binding"/>
    <property type="evidence" value="ECO:0007669"/>
    <property type="project" value="UniProtKB-KW"/>
</dbReference>